<feature type="domain" description="Enoyl reductase (ER)" evidence="1">
    <location>
        <begin position="15"/>
        <end position="341"/>
    </location>
</feature>
<dbReference type="HOGENOM" id="CLU_026673_16_5_1"/>
<reference evidence="2 3" key="1">
    <citation type="journal article" date="2014" name="PLoS Genet.">
        <title>Analysis of the Phlebiopsis gigantea genome, transcriptome and secretome provides insight into its pioneer colonization strategies of wood.</title>
        <authorList>
            <person name="Hori C."/>
            <person name="Ishida T."/>
            <person name="Igarashi K."/>
            <person name="Samejima M."/>
            <person name="Suzuki H."/>
            <person name="Master E."/>
            <person name="Ferreira P."/>
            <person name="Ruiz-Duenas F.J."/>
            <person name="Held B."/>
            <person name="Canessa P."/>
            <person name="Larrondo L.F."/>
            <person name="Schmoll M."/>
            <person name="Druzhinina I.S."/>
            <person name="Kubicek C.P."/>
            <person name="Gaskell J.A."/>
            <person name="Kersten P."/>
            <person name="St John F."/>
            <person name="Glasner J."/>
            <person name="Sabat G."/>
            <person name="Splinter BonDurant S."/>
            <person name="Syed K."/>
            <person name="Yadav J."/>
            <person name="Mgbeahuruike A.C."/>
            <person name="Kovalchuk A."/>
            <person name="Asiegbu F.O."/>
            <person name="Lackner G."/>
            <person name="Hoffmeister D."/>
            <person name="Rencoret J."/>
            <person name="Gutierrez A."/>
            <person name="Sun H."/>
            <person name="Lindquist E."/>
            <person name="Barry K."/>
            <person name="Riley R."/>
            <person name="Grigoriev I.V."/>
            <person name="Henrissat B."/>
            <person name="Kues U."/>
            <person name="Berka R.M."/>
            <person name="Martinez A.T."/>
            <person name="Covert S.F."/>
            <person name="Blanchette R.A."/>
            <person name="Cullen D."/>
        </authorList>
    </citation>
    <scope>NUCLEOTIDE SEQUENCE [LARGE SCALE GENOMIC DNA]</scope>
    <source>
        <strain evidence="2 3">11061_1 CR5-6</strain>
    </source>
</reference>
<dbReference type="InterPro" id="IPR013154">
    <property type="entry name" value="ADH-like_N"/>
</dbReference>
<dbReference type="OrthoDB" id="3233595at2759"/>
<dbReference type="SUPFAM" id="SSF50129">
    <property type="entry name" value="GroES-like"/>
    <property type="match status" value="1"/>
</dbReference>
<dbReference type="InterPro" id="IPR011032">
    <property type="entry name" value="GroES-like_sf"/>
</dbReference>
<evidence type="ECO:0000313" key="3">
    <source>
        <dbReference type="Proteomes" id="UP000053257"/>
    </source>
</evidence>
<keyword evidence="3" id="KW-1185">Reference proteome</keyword>
<sequence length="345" mass="36976">MATKAKALYLLEPKGQFEVREKEIPQPGPGEVLVQIHATALNPVDWKIHTYALFIENYPTILGLDSSGVIAKLGEGVTTFAVGDRVLHQGFFDNSKFTFQQYAIVPAEIVAKLPDNLSFDEGSTIPLAVGTAALGLYNNKTNRGIGLFPPWEEGGRNKYAGQPIFVYGGSSAVGQPTIQLAKLSGFSPIITTASKHNEAFLKSIGATHVIDRTLPAAAIKSAVRAITPEPIKVAYDAISLQDTQNLTYDILASGGSLVVVLDVAVDKERITEDKFIARAYGNVHFLDQRKVGVSLYSKLTELLAAGDVKPNNVEVVPNGLAGIPDGLEKLKKGVSASKLVARPQE</sequence>
<organism evidence="2 3">
    <name type="scientific">Phlebiopsis gigantea (strain 11061_1 CR5-6)</name>
    <name type="common">White-rot fungus</name>
    <name type="synonym">Peniophora gigantea</name>
    <dbReference type="NCBI Taxonomy" id="745531"/>
    <lineage>
        <taxon>Eukaryota</taxon>
        <taxon>Fungi</taxon>
        <taxon>Dikarya</taxon>
        <taxon>Basidiomycota</taxon>
        <taxon>Agaricomycotina</taxon>
        <taxon>Agaricomycetes</taxon>
        <taxon>Polyporales</taxon>
        <taxon>Phanerochaetaceae</taxon>
        <taxon>Phlebiopsis</taxon>
    </lineage>
</organism>
<dbReference type="EMBL" id="KN840564">
    <property type="protein sequence ID" value="KIP04739.1"/>
    <property type="molecule type" value="Genomic_DNA"/>
</dbReference>
<dbReference type="SMART" id="SM00829">
    <property type="entry name" value="PKS_ER"/>
    <property type="match status" value="1"/>
</dbReference>
<dbReference type="PANTHER" id="PTHR45348">
    <property type="entry name" value="HYPOTHETICAL OXIDOREDUCTASE (EUROFUNG)"/>
    <property type="match status" value="1"/>
</dbReference>
<dbReference type="CDD" id="cd08249">
    <property type="entry name" value="enoyl_reductase_like"/>
    <property type="match status" value="1"/>
</dbReference>
<protein>
    <recommendedName>
        <fullName evidence="1">Enoyl reductase (ER) domain-containing protein</fullName>
    </recommendedName>
</protein>
<dbReference type="InterPro" id="IPR020843">
    <property type="entry name" value="ER"/>
</dbReference>
<dbReference type="STRING" id="745531.A0A0C3NIN7"/>
<dbReference type="InterPro" id="IPR013149">
    <property type="entry name" value="ADH-like_C"/>
</dbReference>
<dbReference type="Pfam" id="PF08240">
    <property type="entry name" value="ADH_N"/>
    <property type="match status" value="1"/>
</dbReference>
<evidence type="ECO:0000313" key="2">
    <source>
        <dbReference type="EMBL" id="KIP04739.1"/>
    </source>
</evidence>
<proteinExistence type="predicted"/>
<gene>
    <name evidence="2" type="ORF">PHLGIDRAFT_182222</name>
</gene>
<dbReference type="GO" id="GO:0016651">
    <property type="term" value="F:oxidoreductase activity, acting on NAD(P)H"/>
    <property type="evidence" value="ECO:0007669"/>
    <property type="project" value="InterPro"/>
</dbReference>
<dbReference type="Gene3D" id="3.90.180.10">
    <property type="entry name" value="Medium-chain alcohol dehydrogenases, catalytic domain"/>
    <property type="match status" value="1"/>
</dbReference>
<dbReference type="Pfam" id="PF00107">
    <property type="entry name" value="ADH_zinc_N"/>
    <property type="match status" value="1"/>
</dbReference>
<dbReference type="AlphaFoldDB" id="A0A0C3NIN7"/>
<dbReference type="Gene3D" id="3.40.50.720">
    <property type="entry name" value="NAD(P)-binding Rossmann-like Domain"/>
    <property type="match status" value="1"/>
</dbReference>
<dbReference type="InterPro" id="IPR047122">
    <property type="entry name" value="Trans-enoyl_RdTase-like"/>
</dbReference>
<dbReference type="Proteomes" id="UP000053257">
    <property type="component" value="Unassembled WGS sequence"/>
</dbReference>
<accession>A0A0C3NIN7</accession>
<evidence type="ECO:0000259" key="1">
    <source>
        <dbReference type="SMART" id="SM00829"/>
    </source>
</evidence>
<dbReference type="SUPFAM" id="SSF51735">
    <property type="entry name" value="NAD(P)-binding Rossmann-fold domains"/>
    <property type="match status" value="1"/>
</dbReference>
<dbReference type="InterPro" id="IPR036291">
    <property type="entry name" value="NAD(P)-bd_dom_sf"/>
</dbReference>
<name>A0A0C3NIN7_PHLG1</name>
<dbReference type="PANTHER" id="PTHR45348:SF2">
    <property type="entry name" value="ZINC-TYPE ALCOHOL DEHYDROGENASE-LIKE PROTEIN C2E1P3.01"/>
    <property type="match status" value="1"/>
</dbReference>